<dbReference type="KEGG" id="nre:BES08_18860"/>
<dbReference type="Gene3D" id="3.40.50.1820">
    <property type="entry name" value="alpha/beta hydrolase"/>
    <property type="match status" value="1"/>
</dbReference>
<dbReference type="eggNOG" id="COG2267">
    <property type="taxonomic scope" value="Bacteria"/>
</dbReference>
<dbReference type="InterPro" id="IPR029058">
    <property type="entry name" value="AB_hydrolase_fold"/>
</dbReference>
<evidence type="ECO:0000313" key="3">
    <source>
        <dbReference type="EMBL" id="EZP82850.1"/>
    </source>
</evidence>
<feature type="domain" description="AB hydrolase-1" evidence="1">
    <location>
        <begin position="14"/>
        <end position="230"/>
    </location>
</feature>
<evidence type="ECO:0000313" key="5">
    <source>
        <dbReference type="Proteomes" id="UP000094626"/>
    </source>
</evidence>
<accession>A0A031K0X3</accession>
<dbReference type="InterPro" id="IPR000073">
    <property type="entry name" value="AB_hydrolase_1"/>
</dbReference>
<dbReference type="Pfam" id="PF12697">
    <property type="entry name" value="Abhydrolase_6"/>
    <property type="match status" value="1"/>
</dbReference>
<dbReference type="Proteomes" id="UP000024329">
    <property type="component" value="Unassembled WGS sequence"/>
</dbReference>
<dbReference type="EMBL" id="JFYZ01000005">
    <property type="protein sequence ID" value="EZP82850.1"/>
    <property type="molecule type" value="Genomic_DNA"/>
</dbReference>
<gene>
    <name evidence="2" type="ORF">BES08_18860</name>
    <name evidence="3" type="ORF">BV97_01774</name>
</gene>
<dbReference type="EMBL" id="CP017076">
    <property type="protein sequence ID" value="AOR78963.1"/>
    <property type="molecule type" value="Genomic_DNA"/>
</dbReference>
<protein>
    <recommendedName>
        <fullName evidence="1">AB hydrolase-1 domain-containing protein</fullName>
    </recommendedName>
</protein>
<reference evidence="3 4" key="1">
    <citation type="submission" date="2014-03" db="EMBL/GenBank/DDBJ databases">
        <title>Whole genome sequence of Novosphingobium resinovorum KF1.</title>
        <authorList>
            <person name="Gan H.M."/>
            <person name="Gan H.Y."/>
            <person name="Chew T.H."/>
            <person name="Savka M.A."/>
        </authorList>
    </citation>
    <scope>NUCLEOTIDE SEQUENCE [LARGE SCALE GENOMIC DNA]</scope>
    <source>
        <strain evidence="3 4">KF1</strain>
    </source>
</reference>
<evidence type="ECO:0000259" key="1">
    <source>
        <dbReference type="Pfam" id="PF12697"/>
    </source>
</evidence>
<dbReference type="InterPro" id="IPR050471">
    <property type="entry name" value="AB_hydrolase"/>
</dbReference>
<geneLocation type="plasmid" evidence="2 5">
    <name>pSA1</name>
</geneLocation>
<reference evidence="2" key="2">
    <citation type="submission" date="2016-08" db="EMBL/GenBank/DDBJ databases">
        <authorList>
            <person name="Seilhamer J.J."/>
        </authorList>
    </citation>
    <scope>NUCLEOTIDE SEQUENCE [LARGE SCALE GENOMIC DNA]</scope>
    <source>
        <strain evidence="2">SA1</strain>
        <plasmid evidence="2">pSA1</plasmid>
    </source>
</reference>
<keyword evidence="5" id="KW-1185">Reference proteome</keyword>
<evidence type="ECO:0000313" key="4">
    <source>
        <dbReference type="Proteomes" id="UP000024329"/>
    </source>
</evidence>
<evidence type="ECO:0000313" key="2">
    <source>
        <dbReference type="EMBL" id="AOR78963.1"/>
    </source>
</evidence>
<dbReference type="Proteomes" id="UP000094626">
    <property type="component" value="Plasmid pSA1"/>
</dbReference>
<dbReference type="RefSeq" id="WP_036525161.1">
    <property type="nucleotide sequence ID" value="NZ_CP017076.1"/>
</dbReference>
<proteinExistence type="predicted"/>
<organism evidence="3 4">
    <name type="scientific">Novosphingobium resinovorum</name>
    <dbReference type="NCBI Taxonomy" id="158500"/>
    <lineage>
        <taxon>Bacteria</taxon>
        <taxon>Pseudomonadati</taxon>
        <taxon>Pseudomonadota</taxon>
        <taxon>Alphaproteobacteria</taxon>
        <taxon>Sphingomonadales</taxon>
        <taxon>Sphingomonadaceae</taxon>
        <taxon>Novosphingobium</taxon>
    </lineage>
</organism>
<name>A0A031K0X3_9SPHN</name>
<dbReference type="PANTHER" id="PTHR43433:SF4">
    <property type="entry name" value="NON-HEME CHLOROPEROXIDASE-RELATED"/>
    <property type="match status" value="1"/>
</dbReference>
<dbReference type="AlphaFoldDB" id="A0A031K0X3"/>
<sequence>MSATGRNDADGLPLVLLAGTLCDARVFAPMLRHAALAGRPVVHYDMTGVASARGLAERALSQVSGRFIPVGFSLGAIVALEMAALAPERITAMALIAANGRDVPEADHADRRAAATTDPGVLVGEVLWERSVAAGARHDSALKATIVAMAQSQPPCTLALQTEVALTRSDKRPLLPIMRMPALVLGGAEDRIAPPELQRELAAGLPDAELVIAPDAGHFLPLECPDLCARTLADWLAHVRTLA</sequence>
<dbReference type="SUPFAM" id="SSF53474">
    <property type="entry name" value="alpha/beta-Hydrolases"/>
    <property type="match status" value="1"/>
</dbReference>
<keyword evidence="2" id="KW-0614">Plasmid</keyword>
<reference evidence="5" key="3">
    <citation type="journal article" date="2017" name="J. Biotechnol.">
        <title>Complete genome sequence of Novosphingobium resinovorum SA1, a versatile xenobiotic-degrading bacterium capable of utilizing sulfanilic acid.</title>
        <authorList>
            <person name="Hegedus B."/>
            <person name="Kos P.B."/>
            <person name="Balint B."/>
            <person name="Maroti G."/>
            <person name="Gan H.M."/>
            <person name="Perei K."/>
            <person name="Rakhely G."/>
        </authorList>
    </citation>
    <scope>NUCLEOTIDE SEQUENCE [LARGE SCALE GENOMIC DNA]</scope>
    <source>
        <strain evidence="5">SA1</strain>
    </source>
</reference>
<dbReference type="PATRIC" id="fig|158500.4.peg.1819"/>
<dbReference type="PANTHER" id="PTHR43433">
    <property type="entry name" value="HYDROLASE, ALPHA/BETA FOLD FAMILY PROTEIN"/>
    <property type="match status" value="1"/>
</dbReference>